<proteinExistence type="inferred from homology"/>
<dbReference type="InterPro" id="IPR011601">
    <property type="entry name" value="MurB_C"/>
</dbReference>
<comment type="pathway">
    <text evidence="4 16">Cell wall biogenesis; peptidoglycan biosynthesis.</text>
</comment>
<keyword evidence="7 16" id="KW-0285">Flavoprotein</keyword>
<sequence length="290" mass="31412">MGKENVLQQEPMCAHTTFRTGGPAQLYLTPDMEQIQSALELCRQEKIPFVVIGNGSNLLVGDKGIDGAVIEIGKRMSQITIEGEVITAQAGALMSAVASRAAAASLTGLEFASGIPGSIGGAVVMNAGAYGGEMKDVLLSVTAADKEGRILTLSREELELSYRHSCIPEKGYYVLEARLGLRQGDKEAVYDRMRELKNMRVSKQPLEYPSAGSTFKRPEGHFAGKLIDDAGLRGYRVGGAQVSEKHCGFVINRENATSAQIRRLMEDVQAKVKEKFGVELEPEVKFIGKF</sequence>
<dbReference type="GO" id="GO:0071555">
    <property type="term" value="P:cell wall organization"/>
    <property type="evidence" value="ECO:0007669"/>
    <property type="project" value="UniProtKB-KW"/>
</dbReference>
<evidence type="ECO:0000256" key="6">
    <source>
        <dbReference type="ARBA" id="ARBA00022618"/>
    </source>
</evidence>
<comment type="caution">
    <text evidence="18">The sequence shown here is derived from an EMBL/GenBank/DDBJ whole genome shotgun (WGS) entry which is preliminary data.</text>
</comment>
<evidence type="ECO:0000256" key="5">
    <source>
        <dbReference type="ARBA" id="ARBA00022490"/>
    </source>
</evidence>
<comment type="similarity">
    <text evidence="16">Belongs to the MurB family.</text>
</comment>
<keyword evidence="14 16" id="KW-0961">Cell wall biogenesis/degradation</keyword>
<dbReference type="GO" id="GO:0008762">
    <property type="term" value="F:UDP-N-acetylmuramate dehydrogenase activity"/>
    <property type="evidence" value="ECO:0007669"/>
    <property type="project" value="UniProtKB-UniRule"/>
</dbReference>
<dbReference type="Gene3D" id="3.30.43.10">
    <property type="entry name" value="Uridine Diphospho-n-acetylenolpyruvylglucosamine Reductase, domain 2"/>
    <property type="match status" value="1"/>
</dbReference>
<dbReference type="SUPFAM" id="SSF56176">
    <property type="entry name" value="FAD-binding/transporter-associated domain-like"/>
    <property type="match status" value="1"/>
</dbReference>
<gene>
    <name evidence="16 18" type="primary">murB</name>
    <name evidence="18" type="ORF">IAA08_10930</name>
</gene>
<evidence type="ECO:0000256" key="14">
    <source>
        <dbReference type="ARBA" id="ARBA00023316"/>
    </source>
</evidence>
<reference evidence="18" key="2">
    <citation type="submission" date="2021-04" db="EMBL/GenBank/DDBJ databases">
        <authorList>
            <person name="Gilroy R."/>
        </authorList>
    </citation>
    <scope>NUCLEOTIDE SEQUENCE</scope>
    <source>
        <strain evidence="18">CHK192-9172</strain>
    </source>
</reference>
<keyword evidence="13 16" id="KW-0131">Cell cycle</keyword>
<organism evidence="18 19">
    <name type="scientific">Candidatus Eubacterium avistercoris</name>
    <dbReference type="NCBI Taxonomy" id="2838567"/>
    <lineage>
        <taxon>Bacteria</taxon>
        <taxon>Bacillati</taxon>
        <taxon>Bacillota</taxon>
        <taxon>Clostridia</taxon>
        <taxon>Eubacteriales</taxon>
        <taxon>Eubacteriaceae</taxon>
        <taxon>Eubacterium</taxon>
    </lineage>
</organism>
<dbReference type="GO" id="GO:0008360">
    <property type="term" value="P:regulation of cell shape"/>
    <property type="evidence" value="ECO:0007669"/>
    <property type="project" value="UniProtKB-KW"/>
</dbReference>
<keyword evidence="5 16" id="KW-0963">Cytoplasm</keyword>
<keyword evidence="8 16" id="KW-0274">FAD</keyword>
<dbReference type="Pfam" id="PF01565">
    <property type="entry name" value="FAD_binding_4"/>
    <property type="match status" value="1"/>
</dbReference>
<comment type="cofactor">
    <cofactor evidence="1 16">
        <name>FAD</name>
        <dbReference type="ChEBI" id="CHEBI:57692"/>
    </cofactor>
</comment>
<dbReference type="EMBL" id="DXCH01000292">
    <property type="protein sequence ID" value="HIZ08431.1"/>
    <property type="molecule type" value="Genomic_DNA"/>
</dbReference>
<dbReference type="GO" id="GO:0051301">
    <property type="term" value="P:cell division"/>
    <property type="evidence" value="ECO:0007669"/>
    <property type="project" value="UniProtKB-KW"/>
</dbReference>
<keyword evidence="10 16" id="KW-0133">Cell shape</keyword>
<dbReference type="AlphaFoldDB" id="A0A9D2D4H3"/>
<comment type="catalytic activity">
    <reaction evidence="15 16">
        <text>UDP-N-acetyl-alpha-D-muramate + NADP(+) = UDP-N-acetyl-3-O-(1-carboxyvinyl)-alpha-D-glucosamine + NADPH + H(+)</text>
        <dbReference type="Rhea" id="RHEA:12248"/>
        <dbReference type="ChEBI" id="CHEBI:15378"/>
        <dbReference type="ChEBI" id="CHEBI:57783"/>
        <dbReference type="ChEBI" id="CHEBI:58349"/>
        <dbReference type="ChEBI" id="CHEBI:68483"/>
        <dbReference type="ChEBI" id="CHEBI:70757"/>
        <dbReference type="EC" id="1.3.1.98"/>
    </reaction>
</comment>
<accession>A0A9D2D4H3</accession>
<comment type="subcellular location">
    <subcellularLocation>
        <location evidence="3 16">Cytoplasm</location>
    </subcellularLocation>
</comment>
<evidence type="ECO:0000256" key="16">
    <source>
        <dbReference type="HAMAP-Rule" id="MF_00037"/>
    </source>
</evidence>
<dbReference type="InterPro" id="IPR036635">
    <property type="entry name" value="MurB_C_sf"/>
</dbReference>
<keyword evidence="11 16" id="KW-0573">Peptidoglycan synthesis</keyword>
<dbReference type="GO" id="GO:0071949">
    <property type="term" value="F:FAD binding"/>
    <property type="evidence" value="ECO:0007669"/>
    <property type="project" value="InterPro"/>
</dbReference>
<dbReference type="Gene3D" id="3.30.465.10">
    <property type="match status" value="1"/>
</dbReference>
<evidence type="ECO:0000256" key="9">
    <source>
        <dbReference type="ARBA" id="ARBA00022857"/>
    </source>
</evidence>
<evidence type="ECO:0000313" key="19">
    <source>
        <dbReference type="Proteomes" id="UP000824024"/>
    </source>
</evidence>
<evidence type="ECO:0000256" key="8">
    <source>
        <dbReference type="ARBA" id="ARBA00022827"/>
    </source>
</evidence>
<evidence type="ECO:0000256" key="10">
    <source>
        <dbReference type="ARBA" id="ARBA00022960"/>
    </source>
</evidence>
<dbReference type="EC" id="1.3.1.98" evidence="16"/>
<dbReference type="InterPro" id="IPR016166">
    <property type="entry name" value="FAD-bd_PCMH"/>
</dbReference>
<dbReference type="GO" id="GO:0005829">
    <property type="term" value="C:cytosol"/>
    <property type="evidence" value="ECO:0007669"/>
    <property type="project" value="TreeGrafter"/>
</dbReference>
<keyword evidence="6 16" id="KW-0132">Cell division</keyword>
<dbReference type="InterPro" id="IPR003170">
    <property type="entry name" value="MurB"/>
</dbReference>
<feature type="domain" description="FAD-binding PCMH-type" evidence="17">
    <location>
        <begin position="19"/>
        <end position="184"/>
    </location>
</feature>
<protein>
    <recommendedName>
        <fullName evidence="16">UDP-N-acetylenolpyruvoylglucosamine reductase</fullName>
        <ecNumber evidence="16">1.3.1.98</ecNumber>
    </recommendedName>
    <alternativeName>
        <fullName evidence="16">UDP-N-acetylmuramate dehydrogenase</fullName>
    </alternativeName>
</protein>
<evidence type="ECO:0000256" key="12">
    <source>
        <dbReference type="ARBA" id="ARBA00023002"/>
    </source>
</evidence>
<dbReference type="InterPro" id="IPR006094">
    <property type="entry name" value="Oxid_FAD_bind_N"/>
</dbReference>
<evidence type="ECO:0000256" key="15">
    <source>
        <dbReference type="ARBA" id="ARBA00048914"/>
    </source>
</evidence>
<evidence type="ECO:0000256" key="7">
    <source>
        <dbReference type="ARBA" id="ARBA00022630"/>
    </source>
</evidence>
<keyword evidence="12 16" id="KW-0560">Oxidoreductase</keyword>
<evidence type="ECO:0000256" key="2">
    <source>
        <dbReference type="ARBA" id="ARBA00003921"/>
    </source>
</evidence>
<dbReference type="Gene3D" id="3.90.78.10">
    <property type="entry name" value="UDP-N-acetylenolpyruvoylglucosamine reductase, C-terminal domain"/>
    <property type="match status" value="1"/>
</dbReference>
<evidence type="ECO:0000256" key="13">
    <source>
        <dbReference type="ARBA" id="ARBA00023306"/>
    </source>
</evidence>
<dbReference type="Pfam" id="PF02873">
    <property type="entry name" value="MurB_C"/>
    <property type="match status" value="1"/>
</dbReference>
<reference evidence="18" key="1">
    <citation type="journal article" date="2021" name="PeerJ">
        <title>Extensive microbial diversity within the chicken gut microbiome revealed by metagenomics and culture.</title>
        <authorList>
            <person name="Gilroy R."/>
            <person name="Ravi A."/>
            <person name="Getino M."/>
            <person name="Pursley I."/>
            <person name="Horton D.L."/>
            <person name="Alikhan N.F."/>
            <person name="Baker D."/>
            <person name="Gharbi K."/>
            <person name="Hall N."/>
            <person name="Watson M."/>
            <person name="Adriaenssens E.M."/>
            <person name="Foster-Nyarko E."/>
            <person name="Jarju S."/>
            <person name="Secka A."/>
            <person name="Antonio M."/>
            <person name="Oren A."/>
            <person name="Chaudhuri R.R."/>
            <person name="La Ragione R."/>
            <person name="Hildebrand F."/>
            <person name="Pallen M.J."/>
        </authorList>
    </citation>
    <scope>NUCLEOTIDE SEQUENCE</scope>
    <source>
        <strain evidence="18">CHK192-9172</strain>
    </source>
</reference>
<dbReference type="SUPFAM" id="SSF56194">
    <property type="entry name" value="Uridine diphospho-N-Acetylenolpyruvylglucosamine reductase, MurB, C-terminal domain"/>
    <property type="match status" value="1"/>
</dbReference>
<feature type="active site" description="Proton donor" evidence="16">
    <location>
        <position position="213"/>
    </location>
</feature>
<dbReference type="InterPro" id="IPR016167">
    <property type="entry name" value="FAD-bd_PCMH_sub1"/>
</dbReference>
<keyword evidence="9 16" id="KW-0521">NADP</keyword>
<evidence type="ECO:0000256" key="3">
    <source>
        <dbReference type="ARBA" id="ARBA00004496"/>
    </source>
</evidence>
<dbReference type="InterPro" id="IPR016169">
    <property type="entry name" value="FAD-bd_PCMH_sub2"/>
</dbReference>
<evidence type="ECO:0000313" key="18">
    <source>
        <dbReference type="EMBL" id="HIZ08431.1"/>
    </source>
</evidence>
<name>A0A9D2D4H3_9FIRM</name>
<dbReference type="HAMAP" id="MF_00037">
    <property type="entry name" value="MurB"/>
    <property type="match status" value="1"/>
</dbReference>
<dbReference type="NCBIfam" id="NF010480">
    <property type="entry name" value="PRK13905.1"/>
    <property type="match status" value="1"/>
</dbReference>
<feature type="active site" evidence="16">
    <location>
        <position position="283"/>
    </location>
</feature>
<dbReference type="PANTHER" id="PTHR21071">
    <property type="entry name" value="UDP-N-ACETYLENOLPYRUVOYLGLUCOSAMINE REDUCTASE"/>
    <property type="match status" value="1"/>
</dbReference>
<comment type="function">
    <text evidence="2 16">Cell wall formation.</text>
</comment>
<dbReference type="InterPro" id="IPR036318">
    <property type="entry name" value="FAD-bd_PCMH-like_sf"/>
</dbReference>
<feature type="active site" evidence="16">
    <location>
        <position position="163"/>
    </location>
</feature>
<dbReference type="Proteomes" id="UP000824024">
    <property type="component" value="Unassembled WGS sequence"/>
</dbReference>
<evidence type="ECO:0000256" key="11">
    <source>
        <dbReference type="ARBA" id="ARBA00022984"/>
    </source>
</evidence>
<evidence type="ECO:0000259" key="17">
    <source>
        <dbReference type="PROSITE" id="PS51387"/>
    </source>
</evidence>
<evidence type="ECO:0000256" key="1">
    <source>
        <dbReference type="ARBA" id="ARBA00001974"/>
    </source>
</evidence>
<dbReference type="NCBIfam" id="TIGR00179">
    <property type="entry name" value="murB"/>
    <property type="match status" value="1"/>
</dbReference>
<evidence type="ECO:0000256" key="4">
    <source>
        <dbReference type="ARBA" id="ARBA00004752"/>
    </source>
</evidence>
<dbReference type="GO" id="GO:0009252">
    <property type="term" value="P:peptidoglycan biosynthetic process"/>
    <property type="evidence" value="ECO:0007669"/>
    <property type="project" value="UniProtKB-UniRule"/>
</dbReference>
<dbReference type="PROSITE" id="PS51387">
    <property type="entry name" value="FAD_PCMH"/>
    <property type="match status" value="1"/>
</dbReference>
<dbReference type="PANTHER" id="PTHR21071:SF4">
    <property type="entry name" value="UDP-N-ACETYLENOLPYRUVOYLGLUCOSAMINE REDUCTASE"/>
    <property type="match status" value="1"/>
</dbReference>